<gene>
    <name evidence="1" type="ORF">DFR58_103156</name>
</gene>
<keyword evidence="2" id="KW-1185">Reference proteome</keyword>
<reference evidence="1 2" key="1">
    <citation type="submission" date="2018-07" db="EMBL/GenBank/DDBJ databases">
        <title>Genomic Encyclopedia of Type Strains, Phase IV (KMG-IV): sequencing the most valuable type-strain genomes for metagenomic binning, comparative biology and taxonomic classification.</title>
        <authorList>
            <person name="Goeker M."/>
        </authorList>
    </citation>
    <scope>NUCLEOTIDE SEQUENCE [LARGE SCALE GENOMIC DNA]</scope>
    <source>
        <strain evidence="1 2">DSM 27016</strain>
    </source>
</reference>
<evidence type="ECO:0000313" key="2">
    <source>
        <dbReference type="Proteomes" id="UP000253034"/>
    </source>
</evidence>
<sequence>MWKKPLIEKPSFNKVDLEDMSVKESLDTNGGAVGLTVEDIIKIPPIKWPPIILTGLVAPKYPIDINVSPKDLVRPPMIG</sequence>
<accession>A0A369BDD7</accession>
<dbReference type="EMBL" id="QPJT01000003">
    <property type="protein sequence ID" value="RCX19411.1"/>
    <property type="molecule type" value="Genomic_DNA"/>
</dbReference>
<organism evidence="1 2">
    <name type="scientific">Anaerobacterium chartisolvens</name>
    <dbReference type="NCBI Taxonomy" id="1297424"/>
    <lineage>
        <taxon>Bacteria</taxon>
        <taxon>Bacillati</taxon>
        <taxon>Bacillota</taxon>
        <taxon>Clostridia</taxon>
        <taxon>Eubacteriales</taxon>
        <taxon>Oscillospiraceae</taxon>
        <taxon>Anaerobacterium</taxon>
    </lineage>
</organism>
<comment type="caution">
    <text evidence="1">The sequence shown here is derived from an EMBL/GenBank/DDBJ whole genome shotgun (WGS) entry which is preliminary data.</text>
</comment>
<dbReference type="OrthoDB" id="9907324at2"/>
<protein>
    <submittedName>
        <fullName evidence="1">Uncharacterized protein</fullName>
    </submittedName>
</protein>
<dbReference type="RefSeq" id="WP_114296475.1">
    <property type="nucleotide sequence ID" value="NZ_QPJT01000003.1"/>
</dbReference>
<evidence type="ECO:0000313" key="1">
    <source>
        <dbReference type="EMBL" id="RCX19411.1"/>
    </source>
</evidence>
<dbReference type="Proteomes" id="UP000253034">
    <property type="component" value="Unassembled WGS sequence"/>
</dbReference>
<name>A0A369BDD7_9FIRM</name>
<dbReference type="AlphaFoldDB" id="A0A369BDD7"/>
<proteinExistence type="predicted"/>